<name>A0ABU3BYS6_9GAMM</name>
<dbReference type="EMBL" id="JAVRIB010000004">
    <property type="protein sequence ID" value="MDT0634420.1"/>
    <property type="molecule type" value="Genomic_DNA"/>
</dbReference>
<reference evidence="4 5" key="1">
    <citation type="submission" date="2023-09" db="EMBL/GenBank/DDBJ databases">
        <authorList>
            <person name="Rey-Velasco X."/>
        </authorList>
    </citation>
    <scope>NUCLEOTIDE SEQUENCE [LARGE SCALE GENOMIC DNA]</scope>
    <source>
        <strain evidence="4 5">W335</strain>
    </source>
</reference>
<evidence type="ECO:0000313" key="4">
    <source>
        <dbReference type="EMBL" id="MDT0634420.1"/>
    </source>
</evidence>
<evidence type="ECO:0000313" key="5">
    <source>
        <dbReference type="Proteomes" id="UP001251857"/>
    </source>
</evidence>
<protein>
    <submittedName>
        <fullName evidence="4">Outer membrane beta-barrel protein</fullName>
    </submittedName>
</protein>
<dbReference type="Pfam" id="PF13505">
    <property type="entry name" value="OMP_b-brl"/>
    <property type="match status" value="1"/>
</dbReference>
<comment type="caution">
    <text evidence="4">The sequence shown here is derived from an EMBL/GenBank/DDBJ whole genome shotgun (WGS) entry which is preliminary data.</text>
</comment>
<evidence type="ECO:0000256" key="1">
    <source>
        <dbReference type="ARBA" id="ARBA00022729"/>
    </source>
</evidence>
<feature type="domain" description="Outer membrane protein beta-barrel" evidence="3">
    <location>
        <begin position="9"/>
        <end position="170"/>
    </location>
</feature>
<proteinExistence type="predicted"/>
<evidence type="ECO:0000256" key="2">
    <source>
        <dbReference type="SAM" id="SignalP"/>
    </source>
</evidence>
<sequence>MKTSATLLTTALLASPLTALAVQSNYTYVEGDFVAHGEAETRFGGFRSEEDYDGYGFKGSIDITPNLFIESSYDELDADNNGGELELFSGGLGLRAPIGDNANPLDIYGVATYESLEENDGSGIEADGFGVTGGLRWQATPTLEINPYASYLDYGEIDNSNADLDGMRFGVDGVLNVNETFALTAGYRTTKLDIEGPGGDASLDLENEIRLGGRIYLTK</sequence>
<feature type="chain" id="PRO_5045528878" evidence="2">
    <location>
        <begin position="22"/>
        <end position="219"/>
    </location>
</feature>
<keyword evidence="5" id="KW-1185">Reference proteome</keyword>
<evidence type="ECO:0000259" key="3">
    <source>
        <dbReference type="Pfam" id="PF13505"/>
    </source>
</evidence>
<dbReference type="RefSeq" id="WP_311652185.1">
    <property type="nucleotide sequence ID" value="NZ_JAVRIB010000004.1"/>
</dbReference>
<accession>A0ABU3BYS6</accession>
<gene>
    <name evidence="4" type="ORF">RM532_05560</name>
</gene>
<dbReference type="InterPro" id="IPR027385">
    <property type="entry name" value="Beta-barrel_OMP"/>
</dbReference>
<organism evidence="4 5">
    <name type="scientific">Spectribacter hydrogenoxidans</name>
    <dbReference type="NCBI Taxonomy" id="3075608"/>
    <lineage>
        <taxon>Bacteria</taxon>
        <taxon>Pseudomonadati</taxon>
        <taxon>Pseudomonadota</taxon>
        <taxon>Gammaproteobacteria</taxon>
        <taxon>Salinisphaerales</taxon>
        <taxon>Salinisphaeraceae</taxon>
        <taxon>Spectribacter</taxon>
    </lineage>
</organism>
<keyword evidence="1 2" id="KW-0732">Signal</keyword>
<dbReference type="Proteomes" id="UP001251857">
    <property type="component" value="Unassembled WGS sequence"/>
</dbReference>
<feature type="signal peptide" evidence="2">
    <location>
        <begin position="1"/>
        <end position="21"/>
    </location>
</feature>